<evidence type="ECO:0000313" key="1">
    <source>
        <dbReference type="EMBL" id="KAF4955672.1"/>
    </source>
</evidence>
<dbReference type="Proteomes" id="UP000604273">
    <property type="component" value="Unassembled WGS sequence"/>
</dbReference>
<keyword evidence="2" id="KW-1185">Reference proteome</keyword>
<reference evidence="1" key="1">
    <citation type="journal article" date="2020" name="BMC Genomics">
        <title>Correction to: Identification and distribution of gene clusters required for synthesis of sphingolipid metabolism inhibitors in diverse species of the filamentous fungus Fusarium.</title>
        <authorList>
            <person name="Kim H.S."/>
            <person name="Lohmar J.M."/>
            <person name="Busman M."/>
            <person name="Brown D.W."/>
            <person name="Naumann T.A."/>
            <person name="Divon H.H."/>
            <person name="Lysoe E."/>
            <person name="Uhlig S."/>
            <person name="Proctor R.H."/>
        </authorList>
    </citation>
    <scope>NUCLEOTIDE SEQUENCE</scope>
    <source>
        <strain evidence="1">NRRL 45417</strain>
    </source>
</reference>
<dbReference type="EMBL" id="JABFAI010000095">
    <property type="protein sequence ID" value="KAF4955672.1"/>
    <property type="molecule type" value="Genomic_DNA"/>
</dbReference>
<comment type="caution">
    <text evidence="1">The sequence shown here is derived from an EMBL/GenBank/DDBJ whole genome shotgun (WGS) entry which is preliminary data.</text>
</comment>
<gene>
    <name evidence="1" type="ORF">FGADI_4365</name>
</gene>
<organism evidence="1 2">
    <name type="scientific">Fusarium gaditjirri</name>
    <dbReference type="NCBI Taxonomy" id="282569"/>
    <lineage>
        <taxon>Eukaryota</taxon>
        <taxon>Fungi</taxon>
        <taxon>Dikarya</taxon>
        <taxon>Ascomycota</taxon>
        <taxon>Pezizomycotina</taxon>
        <taxon>Sordariomycetes</taxon>
        <taxon>Hypocreomycetidae</taxon>
        <taxon>Hypocreales</taxon>
        <taxon>Nectriaceae</taxon>
        <taxon>Fusarium</taxon>
        <taxon>Fusarium nisikadoi species complex</taxon>
    </lineage>
</organism>
<evidence type="ECO:0000313" key="2">
    <source>
        <dbReference type="Proteomes" id="UP000604273"/>
    </source>
</evidence>
<name>A0A8H4TD37_9HYPO</name>
<accession>A0A8H4TD37</accession>
<protein>
    <submittedName>
        <fullName evidence="1">Uncharacterized protein</fullName>
    </submittedName>
</protein>
<dbReference type="AlphaFoldDB" id="A0A8H4TD37"/>
<reference evidence="1" key="2">
    <citation type="submission" date="2020-05" db="EMBL/GenBank/DDBJ databases">
        <authorList>
            <person name="Kim H.-S."/>
            <person name="Proctor R.H."/>
            <person name="Brown D.W."/>
        </authorList>
    </citation>
    <scope>NUCLEOTIDE SEQUENCE</scope>
    <source>
        <strain evidence="1">NRRL 45417</strain>
    </source>
</reference>
<sequence length="91" mass="9621">MPASQSSTKFLPVVNDSSKASITRSLALRGSSLRRPRNRQSLKIRDDDLLDVLEDVSFKKALASGVAFVAFDGVAVDVVSDVVNGVEEGGG</sequence>
<proteinExistence type="predicted"/>